<dbReference type="RefSeq" id="XP_004182564.1">
    <property type="nucleotide sequence ID" value="XM_004182516.1"/>
</dbReference>
<dbReference type="GeneID" id="14498211"/>
<evidence type="ECO:0000313" key="4">
    <source>
        <dbReference type="EMBL" id="CCH63045.1"/>
    </source>
</evidence>
<dbReference type="GO" id="GO:0004402">
    <property type="term" value="F:histone acetyltransferase activity"/>
    <property type="evidence" value="ECO:0007669"/>
    <property type="project" value="EnsemblFungi"/>
</dbReference>
<dbReference type="GO" id="GO:0005634">
    <property type="term" value="C:nucleus"/>
    <property type="evidence" value="ECO:0007669"/>
    <property type="project" value="UniProtKB-SubCell"/>
</dbReference>
<accession>I2H9J3</accession>
<organism evidence="4 5">
    <name type="scientific">Henningerozyma blattae (strain ATCC 34711 / CBS 6284 / DSM 70876 / NBRC 10599 / NRRL Y-10934 / UCD 77-7)</name>
    <name type="common">Yeast</name>
    <name type="synonym">Tetrapisispora blattae</name>
    <dbReference type="NCBI Taxonomy" id="1071380"/>
    <lineage>
        <taxon>Eukaryota</taxon>
        <taxon>Fungi</taxon>
        <taxon>Dikarya</taxon>
        <taxon>Ascomycota</taxon>
        <taxon>Saccharomycotina</taxon>
        <taxon>Saccharomycetes</taxon>
        <taxon>Saccharomycetales</taxon>
        <taxon>Saccharomycetaceae</taxon>
        <taxon>Henningerozyma</taxon>
    </lineage>
</organism>
<dbReference type="EMBL" id="HE806325">
    <property type="protein sequence ID" value="CCH63045.1"/>
    <property type="molecule type" value="Genomic_DNA"/>
</dbReference>
<dbReference type="PROSITE" id="PS51037">
    <property type="entry name" value="YEATS"/>
    <property type="match status" value="1"/>
</dbReference>
<comment type="subcellular location">
    <subcellularLocation>
        <location evidence="2">Nucleus</location>
    </subcellularLocation>
</comment>
<dbReference type="GO" id="GO:0006355">
    <property type="term" value="P:regulation of DNA-templated transcription"/>
    <property type="evidence" value="ECO:0007669"/>
    <property type="project" value="InterPro"/>
</dbReference>
<dbReference type="InParanoid" id="I2H9J3"/>
<evidence type="ECO:0000313" key="5">
    <source>
        <dbReference type="Proteomes" id="UP000002866"/>
    </source>
</evidence>
<dbReference type="OrthoDB" id="1741717at2759"/>
<dbReference type="InterPro" id="IPR005033">
    <property type="entry name" value="YEATS"/>
</dbReference>
<dbReference type="OMA" id="DAYIVEY"/>
<feature type="domain" description="YEATS" evidence="3">
    <location>
        <begin position="1"/>
        <end position="136"/>
    </location>
</feature>
<dbReference type="eggNOG" id="KOG3149">
    <property type="taxonomic scope" value="Eukaryota"/>
</dbReference>
<dbReference type="Proteomes" id="UP000002866">
    <property type="component" value="Chromosome 10"/>
</dbReference>
<sequence length="241" mass="28080">MNDIPTHEATLRVRTIQHLKGSANSVDEYPIWQWSLQLYLLDKNGTQIPCNIIKSCEYILHPSFEKPNRIVDTIPYLLEEEGWGEFNIKIKCQFLFGLGLFTINHDINFDNTEYLVDYSIQVPYNHPMMYKLLIDNNIIEVYGQKQPKESQQQKLMDTPITPQNSMALLNWIKEIPSLDEQTLTEIVQMIINHPAMKHELSSSNMQDDFRILTSQLPDDLLEAIQKLFTEAAKNDKLKSLR</sequence>
<dbReference type="InterPro" id="IPR055129">
    <property type="entry name" value="YEATS_dom"/>
</dbReference>
<evidence type="ECO:0000256" key="1">
    <source>
        <dbReference type="ARBA" id="ARBA00023242"/>
    </source>
</evidence>
<dbReference type="FunCoup" id="I2H9J3">
    <property type="interactions" value="48"/>
</dbReference>
<dbReference type="Gene3D" id="2.60.40.1970">
    <property type="entry name" value="YEATS domain"/>
    <property type="match status" value="1"/>
</dbReference>
<name>I2H9J3_HENB6</name>
<evidence type="ECO:0000259" key="3">
    <source>
        <dbReference type="PROSITE" id="PS51037"/>
    </source>
</evidence>
<dbReference type="STRING" id="1071380.I2H9J3"/>
<dbReference type="HOGENOM" id="CLU_078004_0_0_1"/>
<reference evidence="4 5" key="1">
    <citation type="journal article" date="2011" name="Proc. Natl. Acad. Sci. U.S.A.">
        <title>Evolutionary erosion of yeast sex chromosomes by mating-type switching accidents.</title>
        <authorList>
            <person name="Gordon J.L."/>
            <person name="Armisen D."/>
            <person name="Proux-Wera E."/>
            <person name="Oheigeartaigh S.S."/>
            <person name="Byrne K.P."/>
            <person name="Wolfe K.H."/>
        </authorList>
    </citation>
    <scope>NUCLEOTIDE SEQUENCE [LARGE SCALE GENOMIC DNA]</scope>
    <source>
        <strain evidence="5">ATCC 34711 / CBS 6284 / DSM 70876 / NBRC 10599 / NRRL Y-10934 / UCD 77-7</strain>
    </source>
</reference>
<keyword evidence="5" id="KW-1185">Reference proteome</keyword>
<dbReference type="KEGG" id="tbl:TBLA_0J00450"/>
<evidence type="ECO:0000256" key="2">
    <source>
        <dbReference type="PROSITE-ProRule" id="PRU00376"/>
    </source>
</evidence>
<protein>
    <recommendedName>
        <fullName evidence="3">YEATS domain-containing protein</fullName>
    </recommendedName>
</protein>
<keyword evidence="1 2" id="KW-0539">Nucleus</keyword>
<dbReference type="GO" id="GO:0031509">
    <property type="term" value="P:subtelomeric heterochromatin formation"/>
    <property type="evidence" value="ECO:0007669"/>
    <property type="project" value="EnsemblFungi"/>
</dbReference>
<dbReference type="Pfam" id="PF03366">
    <property type="entry name" value="YEATS"/>
    <property type="match status" value="1"/>
</dbReference>
<proteinExistence type="predicted"/>
<dbReference type="InterPro" id="IPR038704">
    <property type="entry name" value="YEAST_sf"/>
</dbReference>
<dbReference type="AlphaFoldDB" id="I2H9J3"/>
<dbReference type="GO" id="GO:0033255">
    <property type="term" value="C:SAS acetyltransferase complex"/>
    <property type="evidence" value="ECO:0007669"/>
    <property type="project" value="EnsemblFungi"/>
</dbReference>
<dbReference type="PANTHER" id="PTHR23195">
    <property type="entry name" value="YEATS DOMAIN"/>
    <property type="match status" value="1"/>
</dbReference>
<dbReference type="GO" id="GO:0000781">
    <property type="term" value="C:chromosome, telomeric region"/>
    <property type="evidence" value="ECO:0007669"/>
    <property type="project" value="GOC"/>
</dbReference>
<dbReference type="GO" id="GO:0000785">
    <property type="term" value="C:chromatin"/>
    <property type="evidence" value="ECO:0007669"/>
    <property type="project" value="EnsemblFungi"/>
</dbReference>
<dbReference type="CDD" id="cd16905">
    <property type="entry name" value="YEATS_Taf14_like"/>
    <property type="match status" value="1"/>
</dbReference>
<gene>
    <name evidence="4" type="primary">TBLA0J00450</name>
    <name evidence="4" type="ORF">TBLA_0J00450</name>
</gene>